<feature type="compositionally biased region" description="Basic residues" evidence="1">
    <location>
        <begin position="396"/>
        <end position="405"/>
    </location>
</feature>
<dbReference type="CDD" id="cd18787">
    <property type="entry name" value="SF2_C_DEAD"/>
    <property type="match status" value="1"/>
</dbReference>
<dbReference type="AlphaFoldDB" id="A0A6V7V6I7"/>
<dbReference type="InterPro" id="IPR001650">
    <property type="entry name" value="Helicase_C-like"/>
</dbReference>
<reference evidence="3 4" key="1">
    <citation type="submission" date="2020-08" db="EMBL/GenBank/DDBJ databases">
        <authorList>
            <person name="Koutsovoulos G."/>
            <person name="Danchin GJ E."/>
        </authorList>
    </citation>
    <scope>NUCLEOTIDE SEQUENCE [LARGE SCALE GENOMIC DNA]</scope>
</reference>
<gene>
    <name evidence="3" type="ORF">MENT_LOCUS21989</name>
</gene>
<dbReference type="OrthoDB" id="196131at2759"/>
<dbReference type="InterPro" id="IPR027417">
    <property type="entry name" value="P-loop_NTPase"/>
</dbReference>
<organism evidence="3 4">
    <name type="scientific">Meloidogyne enterolobii</name>
    <name type="common">Root-knot nematode worm</name>
    <name type="synonym">Meloidogyne mayaguensis</name>
    <dbReference type="NCBI Taxonomy" id="390850"/>
    <lineage>
        <taxon>Eukaryota</taxon>
        <taxon>Metazoa</taxon>
        <taxon>Ecdysozoa</taxon>
        <taxon>Nematoda</taxon>
        <taxon>Chromadorea</taxon>
        <taxon>Rhabditida</taxon>
        <taxon>Tylenchina</taxon>
        <taxon>Tylenchomorpha</taxon>
        <taxon>Tylenchoidea</taxon>
        <taxon>Meloidogynidae</taxon>
        <taxon>Meloidogyninae</taxon>
        <taxon>Meloidogyne</taxon>
    </lineage>
</organism>
<dbReference type="PANTHER" id="PTHR47958">
    <property type="entry name" value="ATP-DEPENDENT RNA HELICASE DBP3"/>
    <property type="match status" value="1"/>
</dbReference>
<sequence length="405" mass="45775">MFDLGFEAQVKSISDHIRPDKQCLVFSATCKPKIEKLIMHVLYNPIKILCGDIGENTLVQQQIIVLYNQEMKYEWLFRNIVNFITMGKVLIFVTKKADAEDVSKKLALRDLETVLLHGDMHQQERNERITSFRTNKSVLVATDRFGYPEIRNVINFDVARDIDTHIHRIGRTGRAGHQGSAYTLVLEKDSEFCAHLIENLKSSDQEKLISNELEQIALKCQWYAKRQEKEKNLSGGKVTDAAGNYIGINQFKPKERPGFGLKKTPTTSVGFGLEGGSSGGGGGSSSILQNQPRWNLASITKQIARAKTLVGSGGAAGMNKIDIMRSALKGTFKHSFQPSSTDEFHSRLGASDPRPEWKIKLEEQAERINREIKEKQEEEEKAKNEEEKGEEGKNLPQKKKSRWDR</sequence>
<evidence type="ECO:0000313" key="4">
    <source>
        <dbReference type="Proteomes" id="UP000580250"/>
    </source>
</evidence>
<dbReference type="Gene3D" id="3.40.50.300">
    <property type="entry name" value="P-loop containing nucleotide triphosphate hydrolases"/>
    <property type="match status" value="2"/>
</dbReference>
<dbReference type="SUPFAM" id="SSF52540">
    <property type="entry name" value="P-loop containing nucleoside triphosphate hydrolases"/>
    <property type="match status" value="1"/>
</dbReference>
<evidence type="ECO:0000313" key="3">
    <source>
        <dbReference type="EMBL" id="CAD2170575.1"/>
    </source>
</evidence>
<proteinExistence type="predicted"/>
<dbReference type="Proteomes" id="UP000580250">
    <property type="component" value="Unassembled WGS sequence"/>
</dbReference>
<evidence type="ECO:0000256" key="1">
    <source>
        <dbReference type="SAM" id="MobiDB-lite"/>
    </source>
</evidence>
<feature type="domain" description="Helicase C-terminal" evidence="2">
    <location>
        <begin position="76"/>
        <end position="216"/>
    </location>
</feature>
<accession>A0A6V7V6I7</accession>
<feature type="compositionally biased region" description="Basic and acidic residues" evidence="1">
    <location>
        <begin position="370"/>
        <end position="393"/>
    </location>
</feature>
<evidence type="ECO:0000259" key="2">
    <source>
        <dbReference type="PROSITE" id="PS51194"/>
    </source>
</evidence>
<feature type="region of interest" description="Disordered" evidence="1">
    <location>
        <begin position="334"/>
        <end position="358"/>
    </location>
</feature>
<dbReference type="SMART" id="SM00490">
    <property type="entry name" value="HELICc"/>
    <property type="match status" value="1"/>
</dbReference>
<dbReference type="PROSITE" id="PS51194">
    <property type="entry name" value="HELICASE_CTER"/>
    <property type="match status" value="1"/>
</dbReference>
<dbReference type="Pfam" id="PF00271">
    <property type="entry name" value="Helicase_C"/>
    <property type="match status" value="1"/>
</dbReference>
<comment type="caution">
    <text evidence="3">The sequence shown here is derived from an EMBL/GenBank/DDBJ whole genome shotgun (WGS) entry which is preliminary data.</text>
</comment>
<dbReference type="EMBL" id="CAJEWN010000170">
    <property type="protein sequence ID" value="CAD2170575.1"/>
    <property type="molecule type" value="Genomic_DNA"/>
</dbReference>
<feature type="region of interest" description="Disordered" evidence="1">
    <location>
        <begin position="370"/>
        <end position="405"/>
    </location>
</feature>
<protein>
    <recommendedName>
        <fullName evidence="2">Helicase C-terminal domain-containing protein</fullName>
    </recommendedName>
</protein>
<name>A0A6V7V6I7_MELEN</name>